<accession>A0AAJ0F3V2</accession>
<evidence type="ECO:0000256" key="1">
    <source>
        <dbReference type="SAM" id="MobiDB-lite"/>
    </source>
</evidence>
<dbReference type="AlphaFoldDB" id="A0AAJ0F3V2"/>
<dbReference type="GeneID" id="85450502"/>
<keyword evidence="3" id="KW-1185">Reference proteome</keyword>
<evidence type="ECO:0000313" key="2">
    <source>
        <dbReference type="EMBL" id="KAK1699795.1"/>
    </source>
</evidence>
<dbReference type="Proteomes" id="UP001224890">
    <property type="component" value="Unassembled WGS sequence"/>
</dbReference>
<feature type="region of interest" description="Disordered" evidence="1">
    <location>
        <begin position="62"/>
        <end position="82"/>
    </location>
</feature>
<comment type="caution">
    <text evidence="2">The sequence shown here is derived from an EMBL/GenBank/DDBJ whole genome shotgun (WGS) entry which is preliminary data.</text>
</comment>
<name>A0AAJ0F3V2_9PEZI</name>
<organism evidence="2 3">
    <name type="scientific">Colletotrichum godetiae</name>
    <dbReference type="NCBI Taxonomy" id="1209918"/>
    <lineage>
        <taxon>Eukaryota</taxon>
        <taxon>Fungi</taxon>
        <taxon>Dikarya</taxon>
        <taxon>Ascomycota</taxon>
        <taxon>Pezizomycotina</taxon>
        <taxon>Sordariomycetes</taxon>
        <taxon>Hypocreomycetidae</taxon>
        <taxon>Glomerellales</taxon>
        <taxon>Glomerellaceae</taxon>
        <taxon>Colletotrichum</taxon>
        <taxon>Colletotrichum acutatum species complex</taxon>
    </lineage>
</organism>
<proteinExistence type="predicted"/>
<dbReference type="RefSeq" id="XP_060435552.1">
    <property type="nucleotide sequence ID" value="XM_060565976.1"/>
</dbReference>
<protein>
    <submittedName>
        <fullName evidence="2">Uncharacterized protein</fullName>
    </submittedName>
</protein>
<gene>
    <name evidence="2" type="ORF">BDP55DRAFT_207632</name>
</gene>
<dbReference type="EMBL" id="JAHMHR010000003">
    <property type="protein sequence ID" value="KAK1699795.1"/>
    <property type="molecule type" value="Genomic_DNA"/>
</dbReference>
<sequence length="82" mass="9076">MLFHWMPPAQPQTTALKRAGSWTRVPTLAQLHRHIGGRSKGDITCGCASYPSLPAQPIQHMSLHDMTPHDRVQGPGPDPDRM</sequence>
<evidence type="ECO:0000313" key="3">
    <source>
        <dbReference type="Proteomes" id="UP001224890"/>
    </source>
</evidence>
<reference evidence="2" key="1">
    <citation type="submission" date="2021-06" db="EMBL/GenBank/DDBJ databases">
        <title>Comparative genomics, transcriptomics and evolutionary studies reveal genomic signatures of adaptation to plant cell wall in hemibiotrophic fungi.</title>
        <authorList>
            <consortium name="DOE Joint Genome Institute"/>
            <person name="Baroncelli R."/>
            <person name="Diaz J.F."/>
            <person name="Benocci T."/>
            <person name="Peng M."/>
            <person name="Battaglia E."/>
            <person name="Haridas S."/>
            <person name="Andreopoulos W."/>
            <person name="Labutti K."/>
            <person name="Pangilinan J."/>
            <person name="Floch G.L."/>
            <person name="Makela M.R."/>
            <person name="Henrissat B."/>
            <person name="Grigoriev I.V."/>
            <person name="Crouch J.A."/>
            <person name="De Vries R.P."/>
            <person name="Sukno S.A."/>
            <person name="Thon M.R."/>
        </authorList>
    </citation>
    <scope>NUCLEOTIDE SEQUENCE</scope>
    <source>
        <strain evidence="2">CBS 193.32</strain>
    </source>
</reference>